<evidence type="ECO:0000256" key="6">
    <source>
        <dbReference type="SAM" id="MobiDB-lite"/>
    </source>
</evidence>
<dbReference type="InterPro" id="IPR011545">
    <property type="entry name" value="DEAD/DEAH_box_helicase_dom"/>
</dbReference>
<keyword evidence="9" id="KW-1185">Reference proteome</keyword>
<dbReference type="InterPro" id="IPR027417">
    <property type="entry name" value="P-loop_NTPase"/>
</dbReference>
<dbReference type="GO" id="GO:0003723">
    <property type="term" value="F:RNA binding"/>
    <property type="evidence" value="ECO:0007669"/>
    <property type="project" value="UniProtKB-UniRule"/>
</dbReference>
<dbReference type="Pfam" id="PF00270">
    <property type="entry name" value="DEAD"/>
    <property type="match status" value="1"/>
</dbReference>
<evidence type="ECO:0000259" key="8">
    <source>
        <dbReference type="PROSITE" id="PS51194"/>
    </source>
</evidence>
<dbReference type="GO" id="GO:0016787">
    <property type="term" value="F:hydrolase activity"/>
    <property type="evidence" value="ECO:0007669"/>
    <property type="project" value="UniProtKB-KW"/>
</dbReference>
<dbReference type="PANTHER" id="PTHR24031">
    <property type="entry name" value="RNA HELICASE"/>
    <property type="match status" value="1"/>
</dbReference>
<dbReference type="PROSITE" id="PS51192">
    <property type="entry name" value="HELICASE_ATP_BIND_1"/>
    <property type="match status" value="1"/>
</dbReference>
<feature type="domain" description="Helicase C-terminal" evidence="8">
    <location>
        <begin position="419"/>
        <end position="561"/>
    </location>
</feature>
<name>A0A914QNV8_9BILA</name>
<protein>
    <recommendedName>
        <fullName evidence="5">ATP-dependent RNA helicase</fullName>
        <ecNumber evidence="5">3.6.4.13</ecNumber>
    </recommendedName>
</protein>
<evidence type="ECO:0000256" key="2">
    <source>
        <dbReference type="ARBA" id="ARBA00022801"/>
    </source>
</evidence>
<comment type="function">
    <text evidence="5">RNA helicase.</text>
</comment>
<comment type="similarity">
    <text evidence="5">Belongs to the DEAD box helicase family.</text>
</comment>
<dbReference type="Proteomes" id="UP000887578">
    <property type="component" value="Unplaced"/>
</dbReference>
<dbReference type="AlphaFoldDB" id="A0A914QNV8"/>
<evidence type="ECO:0000313" key="9">
    <source>
        <dbReference type="Proteomes" id="UP000887578"/>
    </source>
</evidence>
<dbReference type="InterPro" id="IPR001650">
    <property type="entry name" value="Helicase_C-like"/>
</dbReference>
<dbReference type="SUPFAM" id="SSF52540">
    <property type="entry name" value="P-loop containing nucleoside triphosphate hydrolases"/>
    <property type="match status" value="1"/>
</dbReference>
<accession>A0A914QNV8</accession>
<keyword evidence="4 5" id="KW-0694">RNA-binding</keyword>
<evidence type="ECO:0000256" key="5">
    <source>
        <dbReference type="RuleBase" id="RU365068"/>
    </source>
</evidence>
<dbReference type="GO" id="GO:0003724">
    <property type="term" value="F:RNA helicase activity"/>
    <property type="evidence" value="ECO:0007669"/>
    <property type="project" value="UniProtKB-EC"/>
</dbReference>
<evidence type="ECO:0000256" key="1">
    <source>
        <dbReference type="ARBA" id="ARBA00022741"/>
    </source>
</evidence>
<keyword evidence="1 5" id="KW-0547">Nucleotide-binding</keyword>
<dbReference type="SMART" id="SM00487">
    <property type="entry name" value="DEXDc"/>
    <property type="match status" value="1"/>
</dbReference>
<feature type="domain" description="Helicase ATP-binding" evidence="7">
    <location>
        <begin position="213"/>
        <end position="393"/>
    </location>
</feature>
<dbReference type="WBParaSite" id="PDA_v2.g2907.t1">
    <property type="protein sequence ID" value="PDA_v2.g2907.t1"/>
    <property type="gene ID" value="PDA_v2.g2907"/>
</dbReference>
<proteinExistence type="inferred from homology"/>
<organism evidence="9 10">
    <name type="scientific">Panagrolaimus davidi</name>
    <dbReference type="NCBI Taxonomy" id="227884"/>
    <lineage>
        <taxon>Eukaryota</taxon>
        <taxon>Metazoa</taxon>
        <taxon>Ecdysozoa</taxon>
        <taxon>Nematoda</taxon>
        <taxon>Chromadorea</taxon>
        <taxon>Rhabditida</taxon>
        <taxon>Tylenchina</taxon>
        <taxon>Panagrolaimomorpha</taxon>
        <taxon>Panagrolaimoidea</taxon>
        <taxon>Panagrolaimidae</taxon>
        <taxon>Panagrolaimus</taxon>
    </lineage>
</organism>
<comment type="catalytic activity">
    <reaction evidence="5">
        <text>ATP + H2O = ADP + phosphate + H(+)</text>
        <dbReference type="Rhea" id="RHEA:13065"/>
        <dbReference type="ChEBI" id="CHEBI:15377"/>
        <dbReference type="ChEBI" id="CHEBI:15378"/>
        <dbReference type="ChEBI" id="CHEBI:30616"/>
        <dbReference type="ChEBI" id="CHEBI:43474"/>
        <dbReference type="ChEBI" id="CHEBI:456216"/>
        <dbReference type="EC" id="3.6.4.13"/>
    </reaction>
</comment>
<evidence type="ECO:0000256" key="3">
    <source>
        <dbReference type="ARBA" id="ARBA00022840"/>
    </source>
</evidence>
<keyword evidence="5" id="KW-0347">Helicase</keyword>
<evidence type="ECO:0000256" key="4">
    <source>
        <dbReference type="ARBA" id="ARBA00022884"/>
    </source>
</evidence>
<keyword evidence="3 5" id="KW-0067">ATP-binding</keyword>
<dbReference type="SMART" id="SM00490">
    <property type="entry name" value="HELICc"/>
    <property type="match status" value="1"/>
</dbReference>
<keyword evidence="2 5" id="KW-0378">Hydrolase</keyword>
<feature type="region of interest" description="Disordered" evidence="6">
    <location>
        <begin position="565"/>
        <end position="585"/>
    </location>
</feature>
<evidence type="ECO:0000313" key="10">
    <source>
        <dbReference type="WBParaSite" id="PDA_v2.g2907.t1"/>
    </source>
</evidence>
<dbReference type="InterPro" id="IPR014001">
    <property type="entry name" value="Helicase_ATP-bd"/>
</dbReference>
<comment type="domain">
    <text evidence="5">The Q motif is unique to and characteristic of the DEAD box family of RNA helicases and controls ATP binding and hydrolysis.</text>
</comment>
<dbReference type="Gene3D" id="3.40.50.300">
    <property type="entry name" value="P-loop containing nucleotide triphosphate hydrolases"/>
    <property type="match status" value="2"/>
</dbReference>
<evidence type="ECO:0000259" key="7">
    <source>
        <dbReference type="PROSITE" id="PS51192"/>
    </source>
</evidence>
<reference evidence="10" key="1">
    <citation type="submission" date="2022-11" db="UniProtKB">
        <authorList>
            <consortium name="WormBaseParasite"/>
        </authorList>
    </citation>
    <scope>IDENTIFICATION</scope>
</reference>
<dbReference type="EC" id="3.6.4.13" evidence="5"/>
<feature type="compositionally biased region" description="Basic and acidic residues" evidence="6">
    <location>
        <begin position="565"/>
        <end position="574"/>
    </location>
</feature>
<dbReference type="GO" id="GO:0005524">
    <property type="term" value="F:ATP binding"/>
    <property type="evidence" value="ECO:0007669"/>
    <property type="project" value="UniProtKB-UniRule"/>
</dbReference>
<sequence length="585" mass="66620">MLRFSLYRCFRSVSTASRALPDAIKQKPPFQRKRNQEDQFGLIGGRLAPQNERYDKYKLDDDRFFKGNIVEKEINAPPTKPKLKQITLPSTMNVKKRKKLEKQQVDFSKYQQTYGVDKRKVPVIIECKRSAFNHYEGQRYPSNLPLVSEHWDKSKHKGDWFIIKRLQKFPAAISDAETRQWEAFAHLLDYGIIQNIKRKLHFSTPTKIQFATLEDFDIPMHLFIAGETGSGKTIAFGAPILSELIKDKEKGINSKVIILTVSSFLRTQTTKMLRDLVADLKNAPKICEGKKNTVFKSVDDFDVLVATPSRAFTLLNSLPKPLSISTVVMDEADMILDESFVDSMTEFISVVPIRNSSIDPKSSNGARVIFSSATCPNELQDLAEGIVDSSYLTYIKSNELHRLLPNIEQKFLRITHPERLERLKELVEKELQATNNGRILIFCKDTNRVQYVSEQLKAAGVECYVIAKGKTTIPNDLRVIVATDAGSRGLDLPLVNHVVNYDFPRHMVDYVHRIGRVGRCNSSKHKSFVTSFVRSNLQISMKCARLNRPLQTIETDVAGIIKASRESRKEKFNDEATEAEATDKE</sequence>
<feature type="compositionally biased region" description="Acidic residues" evidence="6">
    <location>
        <begin position="575"/>
        <end position="585"/>
    </location>
</feature>
<dbReference type="Pfam" id="PF00271">
    <property type="entry name" value="Helicase_C"/>
    <property type="match status" value="1"/>
</dbReference>
<dbReference type="CDD" id="cd18787">
    <property type="entry name" value="SF2_C_DEAD"/>
    <property type="match status" value="1"/>
</dbReference>
<dbReference type="PROSITE" id="PS51194">
    <property type="entry name" value="HELICASE_CTER"/>
    <property type="match status" value="1"/>
</dbReference>